<proteinExistence type="predicted"/>
<dbReference type="EMBL" id="VRLW01000001">
    <property type="protein sequence ID" value="KAA1258678.1"/>
    <property type="molecule type" value="Genomic_DNA"/>
</dbReference>
<evidence type="ECO:0000313" key="2">
    <source>
        <dbReference type="EMBL" id="KAA1258678.1"/>
    </source>
</evidence>
<dbReference type="Proteomes" id="UP000322699">
    <property type="component" value="Unassembled WGS sequence"/>
</dbReference>
<sequence length="42" mass="4639">MPTRLNNLETLHSLRPTLGLLPNSDPEKQLGFPNGGLVIQTR</sequence>
<accession>A0A5B1CBY2</accession>
<feature type="region of interest" description="Disordered" evidence="1">
    <location>
        <begin position="19"/>
        <end position="42"/>
    </location>
</feature>
<dbReference type="AlphaFoldDB" id="A0A5B1CBY2"/>
<keyword evidence="3" id="KW-1185">Reference proteome</keyword>
<evidence type="ECO:0000313" key="3">
    <source>
        <dbReference type="Proteomes" id="UP000322699"/>
    </source>
</evidence>
<protein>
    <submittedName>
        <fullName evidence="2">Uncharacterized protein</fullName>
    </submittedName>
</protein>
<evidence type="ECO:0000256" key="1">
    <source>
        <dbReference type="SAM" id="MobiDB-lite"/>
    </source>
</evidence>
<gene>
    <name evidence="2" type="ORF">LF1_12000</name>
</gene>
<reference evidence="2 3" key="1">
    <citation type="submission" date="2019-08" db="EMBL/GenBank/DDBJ databases">
        <title>Deep-cultivation of Planctomycetes and their phenomic and genomic characterization uncovers novel biology.</title>
        <authorList>
            <person name="Wiegand S."/>
            <person name="Jogler M."/>
            <person name="Boedeker C."/>
            <person name="Pinto D."/>
            <person name="Vollmers J."/>
            <person name="Rivas-Marin E."/>
            <person name="Kohn T."/>
            <person name="Peeters S.H."/>
            <person name="Heuer A."/>
            <person name="Rast P."/>
            <person name="Oberbeckmann S."/>
            <person name="Bunk B."/>
            <person name="Jeske O."/>
            <person name="Meyerdierks A."/>
            <person name="Storesund J.E."/>
            <person name="Kallscheuer N."/>
            <person name="Luecker S."/>
            <person name="Lage O.M."/>
            <person name="Pohl T."/>
            <person name="Merkel B.J."/>
            <person name="Hornburger P."/>
            <person name="Mueller R.-W."/>
            <person name="Bruemmer F."/>
            <person name="Labrenz M."/>
            <person name="Spormann A.M."/>
            <person name="Op Den Camp H."/>
            <person name="Overmann J."/>
            <person name="Amann R."/>
            <person name="Jetten M.S.M."/>
            <person name="Mascher T."/>
            <person name="Medema M.H."/>
            <person name="Devos D.P."/>
            <person name="Kaster A.-K."/>
            <person name="Ovreas L."/>
            <person name="Rohde M."/>
            <person name="Galperin M.Y."/>
            <person name="Jogler C."/>
        </authorList>
    </citation>
    <scope>NUCLEOTIDE SEQUENCE [LARGE SCALE GENOMIC DNA]</scope>
    <source>
        <strain evidence="2 3">LF1</strain>
    </source>
</reference>
<name>A0A5B1CBY2_9BACT</name>
<comment type="caution">
    <text evidence="2">The sequence shown here is derived from an EMBL/GenBank/DDBJ whole genome shotgun (WGS) entry which is preliminary data.</text>
</comment>
<organism evidence="2 3">
    <name type="scientific">Rubripirellula obstinata</name>
    <dbReference type="NCBI Taxonomy" id="406547"/>
    <lineage>
        <taxon>Bacteria</taxon>
        <taxon>Pseudomonadati</taxon>
        <taxon>Planctomycetota</taxon>
        <taxon>Planctomycetia</taxon>
        <taxon>Pirellulales</taxon>
        <taxon>Pirellulaceae</taxon>
        <taxon>Rubripirellula</taxon>
    </lineage>
</organism>